<dbReference type="FunFam" id="3.30.750.24:FF:000028">
    <property type="entry name" value="Sulfate transporter, putative"/>
    <property type="match status" value="1"/>
</dbReference>
<feature type="transmembrane region" description="Helical" evidence="6">
    <location>
        <begin position="202"/>
        <end position="225"/>
    </location>
</feature>
<evidence type="ECO:0000256" key="1">
    <source>
        <dbReference type="ARBA" id="ARBA00004141"/>
    </source>
</evidence>
<dbReference type="Pfam" id="PF00916">
    <property type="entry name" value="Sulfate_transp"/>
    <property type="match status" value="1"/>
</dbReference>
<dbReference type="GO" id="GO:0016020">
    <property type="term" value="C:membrane"/>
    <property type="evidence" value="ECO:0007669"/>
    <property type="project" value="UniProtKB-SubCell"/>
</dbReference>
<feature type="domain" description="SLC26A/SulP transporter" evidence="7">
    <location>
        <begin position="128"/>
        <end position="522"/>
    </location>
</feature>
<evidence type="ECO:0008006" key="11">
    <source>
        <dbReference type="Google" id="ProtNLM"/>
    </source>
</evidence>
<evidence type="ECO:0000259" key="7">
    <source>
        <dbReference type="Pfam" id="PF00916"/>
    </source>
</evidence>
<keyword evidence="4 6" id="KW-0472">Membrane</keyword>
<dbReference type="EnsemblMetazoa" id="XM_019906487.1">
    <property type="protein sequence ID" value="XP_019762046.1"/>
    <property type="gene ID" value="LOC109538990"/>
</dbReference>
<reference evidence="9" key="2">
    <citation type="submission" date="2024-08" db="UniProtKB">
        <authorList>
            <consortium name="EnsemblMetazoa"/>
        </authorList>
    </citation>
    <scope>IDENTIFICATION</scope>
</reference>
<evidence type="ECO:0000256" key="5">
    <source>
        <dbReference type="SAM" id="MobiDB-lite"/>
    </source>
</evidence>
<keyword evidence="3 6" id="KW-1133">Transmembrane helix</keyword>
<dbReference type="SUPFAM" id="SSF52091">
    <property type="entry name" value="SpoIIaa-like"/>
    <property type="match status" value="1"/>
</dbReference>
<feature type="transmembrane region" description="Helical" evidence="6">
    <location>
        <begin position="487"/>
        <end position="505"/>
    </location>
</feature>
<evidence type="ECO:0000256" key="6">
    <source>
        <dbReference type="SAM" id="Phobius"/>
    </source>
</evidence>
<reference evidence="10" key="1">
    <citation type="journal article" date="2013" name="Genome Biol.">
        <title>Draft genome of the mountain pine beetle, Dendroctonus ponderosae Hopkins, a major forest pest.</title>
        <authorList>
            <person name="Keeling C.I."/>
            <person name="Yuen M.M."/>
            <person name="Liao N.Y."/>
            <person name="Docking T.R."/>
            <person name="Chan S.K."/>
            <person name="Taylor G.A."/>
            <person name="Palmquist D.L."/>
            <person name="Jackman S.D."/>
            <person name="Nguyen A."/>
            <person name="Li M."/>
            <person name="Henderson H."/>
            <person name="Janes J.K."/>
            <person name="Zhao Y."/>
            <person name="Pandoh P."/>
            <person name="Moore R."/>
            <person name="Sperling F.A."/>
            <person name="Huber D.P."/>
            <person name="Birol I."/>
            <person name="Jones S.J."/>
            <person name="Bohlmann J."/>
        </authorList>
    </citation>
    <scope>NUCLEOTIDE SEQUENCE</scope>
</reference>
<dbReference type="Gene3D" id="3.30.750.24">
    <property type="entry name" value="STAS domain"/>
    <property type="match status" value="1"/>
</dbReference>
<organism evidence="9 10">
    <name type="scientific">Dendroctonus ponderosae</name>
    <name type="common">Mountain pine beetle</name>
    <dbReference type="NCBI Taxonomy" id="77166"/>
    <lineage>
        <taxon>Eukaryota</taxon>
        <taxon>Metazoa</taxon>
        <taxon>Ecdysozoa</taxon>
        <taxon>Arthropoda</taxon>
        <taxon>Hexapoda</taxon>
        <taxon>Insecta</taxon>
        <taxon>Pterygota</taxon>
        <taxon>Neoptera</taxon>
        <taxon>Endopterygota</taxon>
        <taxon>Coleoptera</taxon>
        <taxon>Polyphaga</taxon>
        <taxon>Cucujiformia</taxon>
        <taxon>Curculionidae</taxon>
        <taxon>Scolytinae</taxon>
        <taxon>Dendroctonus</taxon>
    </lineage>
</organism>
<feature type="transmembrane region" description="Helical" evidence="6">
    <location>
        <begin position="278"/>
        <end position="298"/>
    </location>
</feature>
<dbReference type="AlphaFoldDB" id="A0AAR5PMN3"/>
<dbReference type="Proteomes" id="UP000019118">
    <property type="component" value="Unassembled WGS sequence"/>
</dbReference>
<accession>A0AAR5PMN3</accession>
<dbReference type="Pfam" id="PF01740">
    <property type="entry name" value="STAS"/>
    <property type="match status" value="1"/>
</dbReference>
<dbReference type="CDD" id="cd07042">
    <property type="entry name" value="STAS_SulP_like_sulfate_transporter"/>
    <property type="match status" value="1"/>
</dbReference>
<feature type="domain" description="STAS" evidence="8">
    <location>
        <begin position="569"/>
        <end position="658"/>
    </location>
</feature>
<dbReference type="GO" id="GO:0055085">
    <property type="term" value="P:transmembrane transport"/>
    <property type="evidence" value="ECO:0007669"/>
    <property type="project" value="InterPro"/>
</dbReference>
<feature type="transmembrane region" description="Helical" evidence="6">
    <location>
        <begin position="517"/>
        <end position="548"/>
    </location>
</feature>
<evidence type="ECO:0000313" key="9">
    <source>
        <dbReference type="EnsemblMetazoa" id="XP_019762046.1"/>
    </source>
</evidence>
<name>A0AAR5PMN3_DENPD</name>
<keyword evidence="2 6" id="KW-0812">Transmembrane</keyword>
<dbReference type="InterPro" id="IPR002645">
    <property type="entry name" value="STAS_dom"/>
</dbReference>
<dbReference type="InterPro" id="IPR001902">
    <property type="entry name" value="SLC26A/SulP_fam"/>
</dbReference>
<evidence type="ECO:0000259" key="8">
    <source>
        <dbReference type="Pfam" id="PF01740"/>
    </source>
</evidence>
<feature type="transmembrane region" description="Helical" evidence="6">
    <location>
        <begin position="382"/>
        <end position="402"/>
    </location>
</feature>
<feature type="transmembrane region" description="Helical" evidence="6">
    <location>
        <begin position="319"/>
        <end position="341"/>
    </location>
</feature>
<dbReference type="KEGG" id="dpa:109538990"/>
<feature type="compositionally biased region" description="Basic and acidic residues" evidence="5">
    <location>
        <begin position="18"/>
        <end position="34"/>
    </location>
</feature>
<comment type="subcellular location">
    <subcellularLocation>
        <location evidence="1">Membrane</location>
        <topology evidence="1">Multi-pass membrane protein</topology>
    </subcellularLocation>
</comment>
<dbReference type="GeneID" id="109538990"/>
<evidence type="ECO:0000313" key="10">
    <source>
        <dbReference type="Proteomes" id="UP000019118"/>
    </source>
</evidence>
<dbReference type="InterPro" id="IPR036513">
    <property type="entry name" value="STAS_dom_sf"/>
</dbReference>
<dbReference type="InterPro" id="IPR011547">
    <property type="entry name" value="SLC26A/SulP_dom"/>
</dbReference>
<proteinExistence type="predicted"/>
<dbReference type="PANTHER" id="PTHR11814">
    <property type="entry name" value="SULFATE TRANSPORTER"/>
    <property type="match status" value="1"/>
</dbReference>
<evidence type="ECO:0000256" key="2">
    <source>
        <dbReference type="ARBA" id="ARBA00022692"/>
    </source>
</evidence>
<feature type="transmembrane region" description="Helical" evidence="6">
    <location>
        <begin position="126"/>
        <end position="145"/>
    </location>
</feature>
<sequence>MPVNRDRRSNSVAFVDINETRRNSADPGDNRRGSEPFAYDNPTLVASSSNLHDNFNGYIAQRTHMAGSNNFTEIDDTHPSHTPYSHKIKAVCSLAKKKLNGVWTKKTLYKRFPILRWMPPYKTDDAIGDLLAGVTVGLTVIPQALAYANIAGLPTQYGLYGSFLGCLLYIFLGSCKDVPVGPTAVAALLTFQSLGGKGIEHAILLCFLTGVVQILMGLFGLGFLIDFVSGPVSSGFTSAAALIIVTSQMKDLLGIEASGNTFVDTWKSLFHDIHHVRLWDTILGVICIVILLLLRMVAQINIGRTEAPTKSDRIINKSLWVFGTSRNAILVVLCGIIGYMFCRNGEPPFLVIGTVPQGLPDFKLPPFGFSKEINGTTVVTTFVQMISDLGSGIIVVPLVGILENISICKAFANGKPIDPTQELIAIGTANLLNSFVQSFPGTGSLSRSAVNNASGVRTPLGGLYTGVLVILALLFFTPYFYYIPKATLAAVIIAAVVFMVEVKVVKPMWRSKKSDFFLGIVTFVSCLVLPLEQGILIGIGINLVYVLYHAARPKISVEKLFSRGGTEYLLLTPDRCLIFPSTDYVRNLVTKHSIRQGIPVVIDCSHIYGADYTAATVIESITSDFASRDQPLLFYNLKPSVSSVFEGLSPKDFVVFYNHDEVDELLKNRSCIKKQMEIMD</sequence>
<feature type="transmembrane region" description="Helical" evidence="6">
    <location>
        <begin position="461"/>
        <end position="481"/>
    </location>
</feature>
<keyword evidence="10" id="KW-1185">Reference proteome</keyword>
<feature type="region of interest" description="Disordered" evidence="5">
    <location>
        <begin position="18"/>
        <end position="40"/>
    </location>
</feature>
<evidence type="ECO:0000256" key="4">
    <source>
        <dbReference type="ARBA" id="ARBA00023136"/>
    </source>
</evidence>
<protein>
    <recommendedName>
        <fullName evidence="11">SLC26A/SulP transporter domain-containing protein</fullName>
    </recommendedName>
</protein>
<evidence type="ECO:0000256" key="3">
    <source>
        <dbReference type="ARBA" id="ARBA00022989"/>
    </source>
</evidence>